<protein>
    <submittedName>
        <fullName evidence="1">Uncharacterized protein</fullName>
    </submittedName>
</protein>
<accession>A0A0F5FW19</accession>
<dbReference type="PATRIC" id="fig|443610.3.peg.4072"/>
<proteinExistence type="predicted"/>
<reference evidence="1 2" key="1">
    <citation type="submission" date="2015-03" db="EMBL/GenBank/DDBJ databases">
        <authorList>
            <person name="Hassan Y.I."/>
            <person name="Lepp D."/>
            <person name="Li X.-Z."/>
            <person name="Zhou T."/>
        </authorList>
    </citation>
    <scope>NUCLEOTIDE SEQUENCE [LARGE SCALE GENOMIC DNA]</scope>
    <source>
        <strain evidence="1 2">BD-c194</strain>
    </source>
</reference>
<evidence type="ECO:0000313" key="1">
    <source>
        <dbReference type="EMBL" id="KKB12392.1"/>
    </source>
</evidence>
<organism evidence="1 2">
    <name type="scientific">Devosia geojensis</name>
    <dbReference type="NCBI Taxonomy" id="443610"/>
    <lineage>
        <taxon>Bacteria</taxon>
        <taxon>Pseudomonadati</taxon>
        <taxon>Pseudomonadota</taxon>
        <taxon>Alphaproteobacteria</taxon>
        <taxon>Hyphomicrobiales</taxon>
        <taxon>Devosiaceae</taxon>
        <taxon>Devosia</taxon>
    </lineage>
</organism>
<keyword evidence="2" id="KW-1185">Reference proteome</keyword>
<sequence>MLRVTDRRKTPDLPIVRDIQQRCEEIGVSLNELYRVVGARRFLTQSSIRRYGTRNPNFYDAVDALGGELYIEWEDK</sequence>
<dbReference type="EMBL" id="JZEX01000081">
    <property type="protein sequence ID" value="KKB12392.1"/>
    <property type="molecule type" value="Genomic_DNA"/>
</dbReference>
<gene>
    <name evidence="1" type="ORF">VE25_07520</name>
</gene>
<name>A0A0F5FW19_9HYPH</name>
<dbReference type="AlphaFoldDB" id="A0A0F5FW19"/>
<dbReference type="Proteomes" id="UP000033632">
    <property type="component" value="Unassembled WGS sequence"/>
</dbReference>
<evidence type="ECO:0000313" key="2">
    <source>
        <dbReference type="Proteomes" id="UP000033632"/>
    </source>
</evidence>
<comment type="caution">
    <text evidence="1">The sequence shown here is derived from an EMBL/GenBank/DDBJ whole genome shotgun (WGS) entry which is preliminary data.</text>
</comment>